<feature type="transmembrane region" description="Helical" evidence="1">
    <location>
        <begin position="191"/>
        <end position="209"/>
    </location>
</feature>
<dbReference type="Pfam" id="PF13197">
    <property type="entry name" value="DUF4013"/>
    <property type="match status" value="1"/>
</dbReference>
<protein>
    <submittedName>
        <fullName evidence="2">DUF4013 domain-containing protein</fullName>
    </submittedName>
</protein>
<organism evidence="2 3">
    <name type="scientific">Candidatus Limenecus avicola</name>
    <dbReference type="NCBI Taxonomy" id="2840847"/>
    <lineage>
        <taxon>Bacteria</taxon>
        <taxon>Bacillati</taxon>
        <taxon>Bacillota</taxon>
        <taxon>Clostridia</taxon>
        <taxon>Eubacteriales</taxon>
        <taxon>Clostridiaceae</taxon>
        <taxon>Clostridiaceae incertae sedis</taxon>
        <taxon>Candidatus Limenecus</taxon>
    </lineage>
</organism>
<feature type="transmembrane region" description="Helical" evidence="1">
    <location>
        <begin position="110"/>
        <end position="130"/>
    </location>
</feature>
<dbReference type="InterPro" id="IPR025098">
    <property type="entry name" value="DUF4013"/>
</dbReference>
<keyword evidence="1" id="KW-0472">Membrane</keyword>
<comment type="caution">
    <text evidence="2">The sequence shown here is derived from an EMBL/GenBank/DDBJ whole genome shotgun (WGS) entry which is preliminary data.</text>
</comment>
<dbReference type="Proteomes" id="UP000886748">
    <property type="component" value="Unassembled WGS sequence"/>
</dbReference>
<evidence type="ECO:0000313" key="2">
    <source>
        <dbReference type="EMBL" id="HIU91938.1"/>
    </source>
</evidence>
<reference evidence="2" key="2">
    <citation type="journal article" date="2021" name="PeerJ">
        <title>Extensive microbial diversity within the chicken gut microbiome revealed by metagenomics and culture.</title>
        <authorList>
            <person name="Gilroy R."/>
            <person name="Ravi A."/>
            <person name="Getino M."/>
            <person name="Pursley I."/>
            <person name="Horton D.L."/>
            <person name="Alikhan N.F."/>
            <person name="Baker D."/>
            <person name="Gharbi K."/>
            <person name="Hall N."/>
            <person name="Watson M."/>
            <person name="Adriaenssens E.M."/>
            <person name="Foster-Nyarko E."/>
            <person name="Jarju S."/>
            <person name="Secka A."/>
            <person name="Antonio M."/>
            <person name="Oren A."/>
            <person name="Chaudhuri R.R."/>
            <person name="La Ragione R."/>
            <person name="Hildebrand F."/>
            <person name="Pallen M.J."/>
        </authorList>
    </citation>
    <scope>NUCLEOTIDE SEQUENCE</scope>
    <source>
        <strain evidence="2">CHK154-7741</strain>
    </source>
</reference>
<feature type="transmembrane region" description="Helical" evidence="1">
    <location>
        <begin position="22"/>
        <end position="45"/>
    </location>
</feature>
<gene>
    <name evidence="2" type="ORF">IAD26_02255</name>
</gene>
<feature type="transmembrane region" description="Helical" evidence="1">
    <location>
        <begin position="51"/>
        <end position="74"/>
    </location>
</feature>
<proteinExistence type="predicted"/>
<dbReference type="EMBL" id="DVOD01000016">
    <property type="protein sequence ID" value="HIU91938.1"/>
    <property type="molecule type" value="Genomic_DNA"/>
</dbReference>
<feature type="transmembrane region" description="Helical" evidence="1">
    <location>
        <begin position="215"/>
        <end position="233"/>
    </location>
</feature>
<sequence length="258" mass="29113">MNFEIEKAFCFIKNDSDWLKKLLIGAGMNLGAFLLMLICVFAVLFTRAFNVGGFLIAVLPCALFLVAALGVYGFTLQYGQDRIRNENAPLPDWKDFSSFLFTGFKACLGAWLYFIPVFALAGLSFIVQVSAKVHGGADSYTIASLVVNSLYNLFYLIFLVFYFVFNASFLKDFNVFSFINIAKAYRMLKGCWKQYFTALFLILAVGVVLNIASIILVLTIIGVILIPFVFLYFQIVMMDITAQFVRIEEESKRTTVEE</sequence>
<evidence type="ECO:0000313" key="3">
    <source>
        <dbReference type="Proteomes" id="UP000886748"/>
    </source>
</evidence>
<keyword evidence="1" id="KW-0812">Transmembrane</keyword>
<accession>A0A9D1MZL3</accession>
<evidence type="ECO:0000256" key="1">
    <source>
        <dbReference type="SAM" id="Phobius"/>
    </source>
</evidence>
<reference evidence="2" key="1">
    <citation type="submission" date="2020-10" db="EMBL/GenBank/DDBJ databases">
        <authorList>
            <person name="Gilroy R."/>
        </authorList>
    </citation>
    <scope>NUCLEOTIDE SEQUENCE</scope>
    <source>
        <strain evidence="2">CHK154-7741</strain>
    </source>
</reference>
<dbReference type="AlphaFoldDB" id="A0A9D1MZL3"/>
<name>A0A9D1MZL3_9CLOT</name>
<feature type="transmembrane region" description="Helical" evidence="1">
    <location>
        <begin position="150"/>
        <end position="170"/>
    </location>
</feature>
<keyword evidence="1" id="KW-1133">Transmembrane helix</keyword>